<dbReference type="InterPro" id="IPR037208">
    <property type="entry name" value="Spo0E-like_sf"/>
</dbReference>
<evidence type="ECO:0000313" key="2">
    <source>
        <dbReference type="Proteomes" id="UP000198304"/>
    </source>
</evidence>
<gene>
    <name evidence="1" type="ORF">SAMN05446037_101183</name>
</gene>
<keyword evidence="2" id="KW-1185">Reference proteome</keyword>
<accession>A0A239EY29</accession>
<dbReference type="OrthoDB" id="1757123at2"/>
<dbReference type="SUPFAM" id="SSF140500">
    <property type="entry name" value="BAS1536-like"/>
    <property type="match status" value="1"/>
</dbReference>
<reference evidence="1 2" key="1">
    <citation type="submission" date="2017-06" db="EMBL/GenBank/DDBJ databases">
        <authorList>
            <person name="Kim H.J."/>
            <person name="Triplett B.A."/>
        </authorList>
    </citation>
    <scope>NUCLEOTIDE SEQUENCE [LARGE SCALE GENOMIC DNA]</scope>
    <source>
        <strain evidence="1 2">SCA</strain>
    </source>
</reference>
<dbReference type="InterPro" id="IPR018540">
    <property type="entry name" value="Spo0E-like"/>
</dbReference>
<dbReference type="GO" id="GO:0043937">
    <property type="term" value="P:regulation of sporulation"/>
    <property type="evidence" value="ECO:0007669"/>
    <property type="project" value="InterPro"/>
</dbReference>
<dbReference type="AlphaFoldDB" id="A0A239EY29"/>
<dbReference type="Gene3D" id="4.10.280.10">
    <property type="entry name" value="Helix-loop-helix DNA-binding domain"/>
    <property type="match status" value="1"/>
</dbReference>
<protein>
    <submittedName>
        <fullName evidence="1">Spo0E like sporulation regulatory protein</fullName>
    </submittedName>
</protein>
<dbReference type="GO" id="GO:0046983">
    <property type="term" value="F:protein dimerization activity"/>
    <property type="evidence" value="ECO:0007669"/>
    <property type="project" value="InterPro"/>
</dbReference>
<dbReference type="Pfam" id="PF09388">
    <property type="entry name" value="SpoOE-like"/>
    <property type="match status" value="1"/>
</dbReference>
<sequence>MGELIKLKEKIEATRKKLCQLIEEKQGDLTDPEVIETSQLLDTFLVNYQEEIKRNPSLEKEIQGNVYYKKRYKKRIES</sequence>
<organism evidence="1 2">
    <name type="scientific">Anaerovirgula multivorans</name>
    <dbReference type="NCBI Taxonomy" id="312168"/>
    <lineage>
        <taxon>Bacteria</taxon>
        <taxon>Bacillati</taxon>
        <taxon>Bacillota</taxon>
        <taxon>Clostridia</taxon>
        <taxon>Peptostreptococcales</taxon>
        <taxon>Natronincolaceae</taxon>
        <taxon>Anaerovirgula</taxon>
    </lineage>
</organism>
<name>A0A239EY29_9FIRM</name>
<dbReference type="EMBL" id="FZOJ01000011">
    <property type="protein sequence ID" value="SNS49341.1"/>
    <property type="molecule type" value="Genomic_DNA"/>
</dbReference>
<dbReference type="RefSeq" id="WP_141131403.1">
    <property type="nucleotide sequence ID" value="NZ_FZOJ01000011.1"/>
</dbReference>
<proteinExistence type="predicted"/>
<dbReference type="InterPro" id="IPR036638">
    <property type="entry name" value="HLH_DNA-bd_sf"/>
</dbReference>
<evidence type="ECO:0000313" key="1">
    <source>
        <dbReference type="EMBL" id="SNS49341.1"/>
    </source>
</evidence>
<dbReference type="Proteomes" id="UP000198304">
    <property type="component" value="Unassembled WGS sequence"/>
</dbReference>